<dbReference type="Pfam" id="PF13205">
    <property type="entry name" value="Big_5"/>
    <property type="match status" value="1"/>
</dbReference>
<evidence type="ECO:0000313" key="3">
    <source>
        <dbReference type="EMBL" id="MFK9090165.1"/>
    </source>
</evidence>
<comment type="caution">
    <text evidence="3">The sequence shown here is derived from an EMBL/GenBank/DDBJ whole genome shotgun (WGS) entry which is preliminary data.</text>
</comment>
<protein>
    <submittedName>
        <fullName evidence="3">Ig-like domain-containing protein</fullName>
    </submittedName>
</protein>
<keyword evidence="1" id="KW-0732">Signal</keyword>
<evidence type="ECO:0000256" key="1">
    <source>
        <dbReference type="ARBA" id="ARBA00022729"/>
    </source>
</evidence>
<keyword evidence="4" id="KW-1185">Reference proteome</keyword>
<gene>
    <name evidence="3" type="ORF">ACJEBI_01545</name>
</gene>
<evidence type="ECO:0000259" key="2">
    <source>
        <dbReference type="Pfam" id="PF13205"/>
    </source>
</evidence>
<dbReference type="Proteomes" id="UP001623041">
    <property type="component" value="Unassembled WGS sequence"/>
</dbReference>
<dbReference type="InterPro" id="IPR032812">
    <property type="entry name" value="SbsA_Ig"/>
</dbReference>
<dbReference type="EMBL" id="JBJHQH010000001">
    <property type="protein sequence ID" value="MFK9090165.1"/>
    <property type="molecule type" value="Genomic_DNA"/>
</dbReference>
<name>A0ABW8RD22_9BACI</name>
<sequence length="134" mass="15540">MEFVEALSFYWNREEEEYDYDDFYNGAQDVSQISQFAFQFDQPINLIDISKIILTGPKGKTETEIEVEEDTLYLKVRQLLYDNSNYTLTIKREALTGSIGQKLTNDIIFTSRLIPIGNFIMENGTSMNQVQLIT</sequence>
<proteinExistence type="predicted"/>
<feature type="domain" description="SbsA Ig-like" evidence="2">
    <location>
        <begin position="25"/>
        <end position="104"/>
    </location>
</feature>
<reference evidence="3 4" key="1">
    <citation type="submission" date="2024-11" db="EMBL/GenBank/DDBJ databases">
        <authorList>
            <person name="Lucas J.A."/>
        </authorList>
    </citation>
    <scope>NUCLEOTIDE SEQUENCE [LARGE SCALE GENOMIC DNA]</scope>
    <source>
        <strain evidence="3 4">Z 5.4</strain>
    </source>
</reference>
<dbReference type="RefSeq" id="WP_406578986.1">
    <property type="nucleotide sequence ID" value="NZ_JBJHQH010000001.1"/>
</dbReference>
<organism evidence="3 4">
    <name type="scientific">Bacillus salipaludis</name>
    <dbReference type="NCBI Taxonomy" id="2547811"/>
    <lineage>
        <taxon>Bacteria</taxon>
        <taxon>Bacillati</taxon>
        <taxon>Bacillota</taxon>
        <taxon>Bacilli</taxon>
        <taxon>Bacillales</taxon>
        <taxon>Bacillaceae</taxon>
        <taxon>Bacillus</taxon>
    </lineage>
</organism>
<evidence type="ECO:0000313" key="4">
    <source>
        <dbReference type="Proteomes" id="UP001623041"/>
    </source>
</evidence>
<accession>A0ABW8RD22</accession>